<dbReference type="CDD" id="cd16442">
    <property type="entry name" value="BPL"/>
    <property type="match status" value="1"/>
</dbReference>
<dbReference type="OrthoDB" id="9807064at2"/>
<dbReference type="Pfam" id="PF03099">
    <property type="entry name" value="BPL_LplA_LipB"/>
    <property type="match status" value="1"/>
</dbReference>
<dbReference type="PANTHER" id="PTHR12835">
    <property type="entry name" value="BIOTIN PROTEIN LIGASE"/>
    <property type="match status" value="1"/>
</dbReference>
<evidence type="ECO:0000256" key="4">
    <source>
        <dbReference type="ARBA" id="ARBA00023267"/>
    </source>
</evidence>
<dbReference type="GO" id="GO:0009249">
    <property type="term" value="P:protein lipoylation"/>
    <property type="evidence" value="ECO:0007669"/>
    <property type="project" value="UniProtKB-ARBA"/>
</dbReference>
<dbReference type="GO" id="GO:0005524">
    <property type="term" value="F:ATP binding"/>
    <property type="evidence" value="ECO:0007669"/>
    <property type="project" value="UniProtKB-KW"/>
</dbReference>
<evidence type="ECO:0000256" key="2">
    <source>
        <dbReference type="ARBA" id="ARBA00022741"/>
    </source>
</evidence>
<evidence type="ECO:0000313" key="7">
    <source>
        <dbReference type="EMBL" id="SHL23344.1"/>
    </source>
</evidence>
<evidence type="ECO:0000313" key="8">
    <source>
        <dbReference type="Proteomes" id="UP000184386"/>
    </source>
</evidence>
<proteinExistence type="predicted"/>
<keyword evidence="1 7" id="KW-0436">Ligase</keyword>
<dbReference type="InterPro" id="IPR045864">
    <property type="entry name" value="aa-tRNA-synth_II/BPL/LPL"/>
</dbReference>
<dbReference type="InterPro" id="IPR004408">
    <property type="entry name" value="Biotin_CoA_COase_ligase"/>
</dbReference>
<dbReference type="STRING" id="1121322.SAMN02745136_04425"/>
<dbReference type="Gene3D" id="2.30.30.100">
    <property type="match status" value="1"/>
</dbReference>
<dbReference type="InterPro" id="IPR004143">
    <property type="entry name" value="BPL_LPL_catalytic"/>
</dbReference>
<dbReference type="Proteomes" id="UP000184386">
    <property type="component" value="Unassembled WGS sequence"/>
</dbReference>
<keyword evidence="8" id="KW-1185">Reference proteome</keyword>
<feature type="domain" description="BPL/LPL catalytic" evidence="6">
    <location>
        <begin position="36"/>
        <end position="219"/>
    </location>
</feature>
<keyword evidence="2" id="KW-0547">Nucleotide-binding</keyword>
<evidence type="ECO:0000256" key="1">
    <source>
        <dbReference type="ARBA" id="ARBA00022598"/>
    </source>
</evidence>
<dbReference type="GO" id="GO:0005737">
    <property type="term" value="C:cytoplasm"/>
    <property type="evidence" value="ECO:0007669"/>
    <property type="project" value="TreeGrafter"/>
</dbReference>
<dbReference type="AlphaFoldDB" id="A0A1M6YYG8"/>
<keyword evidence="3" id="KW-0067">ATP-binding</keyword>
<evidence type="ECO:0000256" key="5">
    <source>
        <dbReference type="ARBA" id="ARBA00024227"/>
    </source>
</evidence>
<dbReference type="InterPro" id="IPR008988">
    <property type="entry name" value="Transcriptional_repressor_C"/>
</dbReference>
<name>A0A1M6YYG8_9FIRM</name>
<dbReference type="EC" id="6.3.4.15" evidence="5"/>
<keyword evidence="4" id="KW-0092">Biotin</keyword>
<dbReference type="PROSITE" id="PS51733">
    <property type="entry name" value="BPL_LPL_CATALYTIC"/>
    <property type="match status" value="1"/>
</dbReference>
<dbReference type="NCBIfam" id="TIGR00121">
    <property type="entry name" value="birA_ligase"/>
    <property type="match status" value="1"/>
</dbReference>
<dbReference type="Pfam" id="PF02237">
    <property type="entry name" value="BPL_C"/>
    <property type="match status" value="1"/>
</dbReference>
<protein>
    <recommendedName>
        <fullName evidence="5">biotin--[biotin carboxyl-carrier protein] ligase</fullName>
        <ecNumber evidence="5">6.3.4.15</ecNumber>
    </recommendedName>
</protein>
<sequence>MEENSDKIDKGALEEALKTKYMGRKIFLYEQLDSTNAQAKRILKGETEEGTAKGYNIDLQMVPQDSLHGVLVLTEEQTAGRGRLGRDWSSPKRGGIWMSFLLKPSLPVNSCPMLTLVAAVAVNAAIRKVTGLESFIKWPNDIVINGKKVCGILTEAMGLSNEELNIVIGIGINANRKEFPEELRQSATSLSLEKGCNINRNLLIAETCSSLERYYEEFEGQGDLSLLKEEYEKYLINKGKQVRVLATEGEYLGRAIGINEQGALMVEGVEKEIHTIVSGEVSVRGVLGYV</sequence>
<dbReference type="SUPFAM" id="SSF50037">
    <property type="entry name" value="C-terminal domain of transcriptional repressors"/>
    <property type="match status" value="1"/>
</dbReference>
<reference evidence="7 8" key="1">
    <citation type="submission" date="2016-11" db="EMBL/GenBank/DDBJ databases">
        <authorList>
            <person name="Jaros S."/>
            <person name="Januszkiewicz K."/>
            <person name="Wedrychowicz H."/>
        </authorList>
    </citation>
    <scope>NUCLEOTIDE SEQUENCE [LARGE SCALE GENOMIC DNA]</scope>
    <source>
        <strain evidence="7 8">DSM 15929</strain>
    </source>
</reference>
<evidence type="ECO:0000259" key="6">
    <source>
        <dbReference type="PROSITE" id="PS51733"/>
    </source>
</evidence>
<dbReference type="GO" id="GO:0004077">
    <property type="term" value="F:biotin--[biotin carboxyl-carrier protein] ligase activity"/>
    <property type="evidence" value="ECO:0007669"/>
    <property type="project" value="UniProtKB-EC"/>
</dbReference>
<dbReference type="SUPFAM" id="SSF55681">
    <property type="entry name" value="Class II aaRS and biotin synthetases"/>
    <property type="match status" value="1"/>
</dbReference>
<dbReference type="EMBL" id="FRAC01000027">
    <property type="protein sequence ID" value="SHL23344.1"/>
    <property type="molecule type" value="Genomic_DNA"/>
</dbReference>
<dbReference type="Gene3D" id="3.30.930.10">
    <property type="entry name" value="Bira Bifunctional Protein, Domain 2"/>
    <property type="match status" value="1"/>
</dbReference>
<dbReference type="InterPro" id="IPR003142">
    <property type="entry name" value="BPL_C"/>
</dbReference>
<dbReference type="PANTHER" id="PTHR12835:SF5">
    <property type="entry name" value="BIOTIN--PROTEIN LIGASE"/>
    <property type="match status" value="1"/>
</dbReference>
<dbReference type="GO" id="GO:0016740">
    <property type="term" value="F:transferase activity"/>
    <property type="evidence" value="ECO:0007669"/>
    <property type="project" value="UniProtKB-ARBA"/>
</dbReference>
<accession>A0A1M6YYG8</accession>
<dbReference type="RefSeq" id="WP_073279205.1">
    <property type="nucleotide sequence ID" value="NZ_FRAC01000027.1"/>
</dbReference>
<evidence type="ECO:0000256" key="3">
    <source>
        <dbReference type="ARBA" id="ARBA00022840"/>
    </source>
</evidence>
<gene>
    <name evidence="7" type="ORF">SAMN02745136_04425</name>
</gene>
<organism evidence="7 8">
    <name type="scientific">Anaerocolumna jejuensis DSM 15929</name>
    <dbReference type="NCBI Taxonomy" id="1121322"/>
    <lineage>
        <taxon>Bacteria</taxon>
        <taxon>Bacillati</taxon>
        <taxon>Bacillota</taxon>
        <taxon>Clostridia</taxon>
        <taxon>Lachnospirales</taxon>
        <taxon>Lachnospiraceae</taxon>
        <taxon>Anaerocolumna</taxon>
    </lineage>
</organism>